<keyword evidence="8 11" id="KW-1133">Transmembrane helix</keyword>
<evidence type="ECO:0000313" key="13">
    <source>
        <dbReference type="Proteomes" id="UP000046392"/>
    </source>
</evidence>
<keyword evidence="6" id="KW-0479">Metal-binding</keyword>
<dbReference type="SMART" id="SM00665">
    <property type="entry name" value="B561"/>
    <property type="match status" value="1"/>
</dbReference>
<dbReference type="InterPro" id="IPR006593">
    <property type="entry name" value="Cyt_b561/ferric_Rdtase_TM"/>
</dbReference>
<name>A0A0N5B6H6_STREA</name>
<evidence type="ECO:0000256" key="5">
    <source>
        <dbReference type="ARBA" id="ARBA00022692"/>
    </source>
</evidence>
<keyword evidence="7" id="KW-0249">Electron transport</keyword>
<feature type="transmembrane region" description="Helical" evidence="11">
    <location>
        <begin position="96"/>
        <end position="113"/>
    </location>
</feature>
<keyword evidence="10 11" id="KW-0472">Membrane</keyword>
<feature type="domain" description="Cytochrome b561" evidence="12">
    <location>
        <begin position="57"/>
        <end position="277"/>
    </location>
</feature>
<keyword evidence="3" id="KW-0813">Transport</keyword>
<dbReference type="AlphaFoldDB" id="A0A0N5B6H6"/>
<feature type="transmembrane region" description="Helical" evidence="11">
    <location>
        <begin position="256"/>
        <end position="276"/>
    </location>
</feature>
<evidence type="ECO:0000256" key="2">
    <source>
        <dbReference type="ARBA" id="ARBA00004141"/>
    </source>
</evidence>
<dbReference type="PANTHER" id="PTHR10106">
    <property type="entry name" value="CYTOCHROME B561-RELATED"/>
    <property type="match status" value="1"/>
</dbReference>
<dbReference type="PROSITE" id="PS50939">
    <property type="entry name" value="CYTOCHROME_B561"/>
    <property type="match status" value="1"/>
</dbReference>
<evidence type="ECO:0000256" key="4">
    <source>
        <dbReference type="ARBA" id="ARBA00022617"/>
    </source>
</evidence>
<sequence length="288" mass="33209">MSRNIYGNIVSTSHPYWDYSEENDDCCVGLRYTSKVDVNSLKIKQASLRIFDFFSTFNQLCGLIMVILIGFFYGNIDGSYYWKDINSTTLTPDQERAYLNLHGLAVIVGLVFFHGEGLLINRHYRHEPRLIFKVYQVIFNLVALACGGFALAAFVVFSNKQTDYQYYSFQFWLLLGVLAIYVIVSFVYLFVFTFPRLPKKYRQIIRPYVNAMNLITFVLASVYSILSNALYINKYVNKQSSNICQNDGDCVTNFEYVMNFGLVATVLYSIIVVVQVSKPSWSRKVKNI</sequence>
<comment type="cofactor">
    <cofactor evidence="1">
        <name>heme b</name>
        <dbReference type="ChEBI" id="CHEBI:60344"/>
    </cofactor>
</comment>
<evidence type="ECO:0000256" key="10">
    <source>
        <dbReference type="ARBA" id="ARBA00023136"/>
    </source>
</evidence>
<accession>A0A0N5B6H6</accession>
<evidence type="ECO:0000256" key="1">
    <source>
        <dbReference type="ARBA" id="ARBA00001970"/>
    </source>
</evidence>
<evidence type="ECO:0000256" key="8">
    <source>
        <dbReference type="ARBA" id="ARBA00022989"/>
    </source>
</evidence>
<evidence type="ECO:0000259" key="12">
    <source>
        <dbReference type="PROSITE" id="PS50939"/>
    </source>
</evidence>
<feature type="transmembrane region" description="Helical" evidence="11">
    <location>
        <begin position="211"/>
        <end position="232"/>
    </location>
</feature>
<evidence type="ECO:0000256" key="6">
    <source>
        <dbReference type="ARBA" id="ARBA00022723"/>
    </source>
</evidence>
<dbReference type="GO" id="GO:0016020">
    <property type="term" value="C:membrane"/>
    <property type="evidence" value="ECO:0007669"/>
    <property type="project" value="UniProtKB-SubCell"/>
</dbReference>
<dbReference type="Gene3D" id="1.20.120.1770">
    <property type="match status" value="1"/>
</dbReference>
<evidence type="ECO:0000256" key="9">
    <source>
        <dbReference type="ARBA" id="ARBA00023004"/>
    </source>
</evidence>
<dbReference type="PANTHER" id="PTHR10106:SF50">
    <property type="entry name" value="CYTOCHROME B561 DOMAIN-CONTAINING PROTEIN"/>
    <property type="match status" value="1"/>
</dbReference>
<protein>
    <submittedName>
        <fullName evidence="14">Cytochrome b561 domain-containing protein</fullName>
    </submittedName>
</protein>
<dbReference type="CDD" id="cd08554">
    <property type="entry name" value="Cyt_b561"/>
    <property type="match status" value="1"/>
</dbReference>
<dbReference type="Pfam" id="PF03188">
    <property type="entry name" value="Cytochrom_B561"/>
    <property type="match status" value="1"/>
</dbReference>
<keyword evidence="9" id="KW-0408">Iron</keyword>
<reference evidence="14" key="1">
    <citation type="submission" date="2017-02" db="UniProtKB">
        <authorList>
            <consortium name="WormBaseParasite"/>
        </authorList>
    </citation>
    <scope>IDENTIFICATION</scope>
</reference>
<dbReference type="InterPro" id="IPR043205">
    <property type="entry name" value="CYB561/CYBRD1-like"/>
</dbReference>
<feature type="transmembrane region" description="Helical" evidence="11">
    <location>
        <begin position="134"/>
        <end position="157"/>
    </location>
</feature>
<keyword evidence="4" id="KW-0349">Heme</keyword>
<dbReference type="GO" id="GO:0046872">
    <property type="term" value="F:metal ion binding"/>
    <property type="evidence" value="ECO:0007669"/>
    <property type="project" value="UniProtKB-KW"/>
</dbReference>
<dbReference type="WBParaSite" id="SPAL_0000166500.1">
    <property type="protein sequence ID" value="SPAL_0000166500.1"/>
    <property type="gene ID" value="SPAL_0000166500"/>
</dbReference>
<evidence type="ECO:0000256" key="7">
    <source>
        <dbReference type="ARBA" id="ARBA00022982"/>
    </source>
</evidence>
<organism evidence="13 14">
    <name type="scientific">Strongyloides papillosus</name>
    <name type="common">Intestinal threadworm</name>
    <dbReference type="NCBI Taxonomy" id="174720"/>
    <lineage>
        <taxon>Eukaryota</taxon>
        <taxon>Metazoa</taxon>
        <taxon>Ecdysozoa</taxon>
        <taxon>Nematoda</taxon>
        <taxon>Chromadorea</taxon>
        <taxon>Rhabditida</taxon>
        <taxon>Tylenchina</taxon>
        <taxon>Panagrolaimomorpha</taxon>
        <taxon>Strongyloidoidea</taxon>
        <taxon>Strongyloididae</taxon>
        <taxon>Strongyloides</taxon>
    </lineage>
</organism>
<dbReference type="GO" id="GO:0016491">
    <property type="term" value="F:oxidoreductase activity"/>
    <property type="evidence" value="ECO:0007669"/>
    <property type="project" value="InterPro"/>
</dbReference>
<evidence type="ECO:0000256" key="3">
    <source>
        <dbReference type="ARBA" id="ARBA00022448"/>
    </source>
</evidence>
<comment type="subcellular location">
    <subcellularLocation>
        <location evidence="2">Membrane</location>
        <topology evidence="2">Multi-pass membrane protein</topology>
    </subcellularLocation>
</comment>
<feature type="transmembrane region" description="Helical" evidence="11">
    <location>
        <begin position="50"/>
        <end position="76"/>
    </location>
</feature>
<feature type="transmembrane region" description="Helical" evidence="11">
    <location>
        <begin position="169"/>
        <end position="191"/>
    </location>
</feature>
<evidence type="ECO:0000256" key="11">
    <source>
        <dbReference type="SAM" id="Phobius"/>
    </source>
</evidence>
<keyword evidence="13" id="KW-1185">Reference proteome</keyword>
<proteinExistence type="predicted"/>
<dbReference type="Proteomes" id="UP000046392">
    <property type="component" value="Unplaced"/>
</dbReference>
<keyword evidence="5 11" id="KW-0812">Transmembrane</keyword>
<evidence type="ECO:0000313" key="14">
    <source>
        <dbReference type="WBParaSite" id="SPAL_0000166500.1"/>
    </source>
</evidence>